<keyword evidence="1" id="KW-1133">Transmembrane helix</keyword>
<feature type="transmembrane region" description="Helical" evidence="1">
    <location>
        <begin position="193"/>
        <end position="214"/>
    </location>
</feature>
<feature type="transmembrane region" description="Helical" evidence="1">
    <location>
        <begin position="91"/>
        <end position="111"/>
    </location>
</feature>
<evidence type="ECO:0000313" key="2">
    <source>
        <dbReference type="EMBL" id="GAG93662.1"/>
    </source>
</evidence>
<organism evidence="2">
    <name type="scientific">marine sediment metagenome</name>
    <dbReference type="NCBI Taxonomy" id="412755"/>
    <lineage>
        <taxon>unclassified sequences</taxon>
        <taxon>metagenomes</taxon>
        <taxon>ecological metagenomes</taxon>
    </lineage>
</organism>
<dbReference type="AlphaFoldDB" id="X1CKX3"/>
<feature type="transmembrane region" description="Helical" evidence="1">
    <location>
        <begin position="117"/>
        <end position="138"/>
    </location>
</feature>
<gene>
    <name evidence="2" type="ORF">S01H4_38714</name>
</gene>
<accession>X1CKX3</accession>
<proteinExistence type="predicted"/>
<dbReference type="EMBL" id="BART01020899">
    <property type="protein sequence ID" value="GAG93662.1"/>
    <property type="molecule type" value="Genomic_DNA"/>
</dbReference>
<name>X1CKX3_9ZZZZ</name>
<feature type="transmembrane region" description="Helical" evidence="1">
    <location>
        <begin position="64"/>
        <end position="84"/>
    </location>
</feature>
<feature type="transmembrane region" description="Helical" evidence="1">
    <location>
        <begin position="159"/>
        <end position="181"/>
    </location>
</feature>
<keyword evidence="1" id="KW-0812">Transmembrane</keyword>
<comment type="caution">
    <text evidence="2">The sequence shown here is derived from an EMBL/GenBank/DDBJ whole genome shotgun (WGS) entry which is preliminary data.</text>
</comment>
<evidence type="ECO:0000256" key="1">
    <source>
        <dbReference type="SAM" id="Phobius"/>
    </source>
</evidence>
<reference evidence="2" key="1">
    <citation type="journal article" date="2014" name="Front. Microbiol.">
        <title>High frequency of phylogenetically diverse reductive dehalogenase-homologous genes in deep subseafloor sedimentary metagenomes.</title>
        <authorList>
            <person name="Kawai M."/>
            <person name="Futagami T."/>
            <person name="Toyoda A."/>
            <person name="Takaki Y."/>
            <person name="Nishi S."/>
            <person name="Hori S."/>
            <person name="Arai W."/>
            <person name="Tsubouchi T."/>
            <person name="Morono Y."/>
            <person name="Uchiyama I."/>
            <person name="Ito T."/>
            <person name="Fujiyama A."/>
            <person name="Inagaki F."/>
            <person name="Takami H."/>
        </authorList>
    </citation>
    <scope>NUCLEOTIDE SEQUENCE</scope>
    <source>
        <strain evidence="2">Expedition CK06-06</strain>
    </source>
</reference>
<protein>
    <submittedName>
        <fullName evidence="2">Uncharacterized protein</fullName>
    </submittedName>
</protein>
<sequence length="226" mass="25138">MQKDSTLIRESGRKRKITGRTVIGVGVLFFLYGIVAACLMTPGYREMAEAYWDTLDPAGLTMARIWGISMPLGIILTFIGSSLVANVKAGLIWILTAGGLAILALIIISPFPSTSSIFFGISGSLIIFLWLGIVIIWGKRRLSLTDKEVATTDLKMLGYMFFALATWFICGLSTMHTFLFYPDEIAYLQIQENAIGVIYLVMSFLILGWFFTFLGQYLSKKVNKNN</sequence>
<feature type="transmembrane region" description="Helical" evidence="1">
    <location>
        <begin position="21"/>
        <end position="44"/>
    </location>
</feature>
<keyword evidence="1" id="KW-0472">Membrane</keyword>